<accession>A0AB73TKP0</accession>
<dbReference type="EMBL" id="QHGU01000388">
    <property type="protein sequence ID" value="PZM50816.1"/>
    <property type="molecule type" value="Genomic_DNA"/>
</dbReference>
<organism evidence="2 3">
    <name type="scientific">Enterococcus faecium</name>
    <name type="common">Streptococcus faecium</name>
    <dbReference type="NCBI Taxonomy" id="1352"/>
    <lineage>
        <taxon>Bacteria</taxon>
        <taxon>Bacillati</taxon>
        <taxon>Bacillota</taxon>
        <taxon>Bacilli</taxon>
        <taxon>Lactobacillales</taxon>
        <taxon>Enterococcaceae</taxon>
        <taxon>Enterococcus</taxon>
    </lineage>
</organism>
<feature type="non-terminal residue" evidence="2">
    <location>
        <position position="30"/>
    </location>
</feature>
<protein>
    <submittedName>
        <fullName evidence="2">Nucleotidyl transferase AbiEii/AbiGii toxin family protein</fullName>
    </submittedName>
</protein>
<evidence type="ECO:0000313" key="3">
    <source>
        <dbReference type="Proteomes" id="UP000249070"/>
    </source>
</evidence>
<reference evidence="2 3" key="1">
    <citation type="submission" date="2018-05" db="EMBL/GenBank/DDBJ databases">
        <title>Vancomycin-resistant Enterococcus faecium strain from Chelyabinsk, Russia.</title>
        <authorList>
            <person name="Gostev V."/>
            <person name="Goncharov A."/>
            <person name="Kolodzhieva V."/>
            <person name="Suvorov A."/>
            <person name="Sidorenko S."/>
            <person name="Zueva L."/>
        </authorList>
    </citation>
    <scope>NUCLEOTIDE SEQUENCE [LARGE SCALE GENOMIC DNA]</scope>
    <source>
        <strain evidence="2 3">20</strain>
    </source>
</reference>
<evidence type="ECO:0000313" key="1">
    <source>
        <dbReference type="EMBL" id="PZM50816.1"/>
    </source>
</evidence>
<sequence length="30" mass="3569">MTPTQLKAKVKNISREKEVDPQLVLRHFMM</sequence>
<dbReference type="EMBL" id="QHGU01000322">
    <property type="protein sequence ID" value="PZM51008.1"/>
    <property type="molecule type" value="Genomic_DNA"/>
</dbReference>
<dbReference type="Proteomes" id="UP000249070">
    <property type="component" value="Unassembled WGS sequence"/>
</dbReference>
<dbReference type="GO" id="GO:0016740">
    <property type="term" value="F:transferase activity"/>
    <property type="evidence" value="ECO:0007669"/>
    <property type="project" value="UniProtKB-KW"/>
</dbReference>
<name>A0AB73TKP0_ENTFC</name>
<dbReference type="AlphaFoldDB" id="A0AB73TKP0"/>
<gene>
    <name evidence="2" type="ORF">DKP91_17410</name>
    <name evidence="1" type="ORF">DKP91_17925</name>
</gene>
<keyword evidence="2" id="KW-0808">Transferase</keyword>
<evidence type="ECO:0000313" key="2">
    <source>
        <dbReference type="EMBL" id="PZM51008.1"/>
    </source>
</evidence>
<comment type="caution">
    <text evidence="2">The sequence shown here is derived from an EMBL/GenBank/DDBJ whole genome shotgun (WGS) entry which is preliminary data.</text>
</comment>
<proteinExistence type="predicted"/>